<name>A0A5B0EL47_9MICC</name>
<dbReference type="AlphaFoldDB" id="A0A5B0EL47"/>
<dbReference type="InterPro" id="IPR011033">
    <property type="entry name" value="PRC_barrel-like_sf"/>
</dbReference>
<dbReference type="Gene3D" id="2.30.30.240">
    <property type="entry name" value="PRC-barrel domain"/>
    <property type="match status" value="1"/>
</dbReference>
<dbReference type="OrthoDB" id="3712018at2"/>
<accession>A0A5B0EL47</accession>
<gene>
    <name evidence="2" type="ORF">FQ154_05155</name>
</gene>
<dbReference type="RefSeq" id="WP_149618906.1">
    <property type="nucleotide sequence ID" value="NZ_JBITUG010000022.1"/>
</dbReference>
<dbReference type="SUPFAM" id="SSF50346">
    <property type="entry name" value="PRC-barrel domain"/>
    <property type="match status" value="1"/>
</dbReference>
<feature type="region of interest" description="Disordered" evidence="1">
    <location>
        <begin position="1"/>
        <end position="22"/>
    </location>
</feature>
<sequence length="139" mass="15026">MREPAALRPTRQGLPFPAWGKPSGEDTAMRGHGYLNALKNAKSNVYGPAREKIGTLGNIFMDVRSGDADFVSVHVGLFGSEEHMVSLAGAVMTDGHLQVRYPKDVIRNAPHVDPLAGLVDEAKDMLEKYYAAMDSGSGR</sequence>
<comment type="caution">
    <text evidence="2">The sequence shown here is derived from an EMBL/GenBank/DDBJ whole genome shotgun (WGS) entry which is preliminary data.</text>
</comment>
<evidence type="ECO:0000313" key="3">
    <source>
        <dbReference type="Proteomes" id="UP000323856"/>
    </source>
</evidence>
<protein>
    <recommendedName>
        <fullName evidence="4">PRC-barrel domain containing protein</fullName>
    </recommendedName>
</protein>
<proteinExistence type="predicted"/>
<evidence type="ECO:0000256" key="1">
    <source>
        <dbReference type="SAM" id="MobiDB-lite"/>
    </source>
</evidence>
<dbReference type="EMBL" id="VOBL01000004">
    <property type="protein sequence ID" value="KAA0978621.1"/>
    <property type="molecule type" value="Genomic_DNA"/>
</dbReference>
<evidence type="ECO:0008006" key="4">
    <source>
        <dbReference type="Google" id="ProtNLM"/>
    </source>
</evidence>
<reference evidence="2 3" key="1">
    <citation type="submission" date="2019-07" db="EMBL/GenBank/DDBJ databases">
        <title>Analysis of the biochemical properties, biological activity and biotechnological potential of siderophores and biosurfactants produced by Antarctic psychrotolerant bacteria.</title>
        <authorList>
            <person name="Styczynski M."/>
            <person name="Krucon T."/>
            <person name="Decewicz P."/>
            <person name="Dziewit L."/>
        </authorList>
    </citation>
    <scope>NUCLEOTIDE SEQUENCE [LARGE SCALE GENOMIC DNA]</scope>
    <source>
        <strain evidence="2 3">ANT_H27</strain>
    </source>
</reference>
<evidence type="ECO:0000313" key="2">
    <source>
        <dbReference type="EMBL" id="KAA0978621.1"/>
    </source>
</evidence>
<organism evidence="2 3">
    <name type="scientific">Paeniglutamicibacter gangotriensis</name>
    <dbReference type="NCBI Taxonomy" id="254787"/>
    <lineage>
        <taxon>Bacteria</taxon>
        <taxon>Bacillati</taxon>
        <taxon>Actinomycetota</taxon>
        <taxon>Actinomycetes</taxon>
        <taxon>Micrococcales</taxon>
        <taxon>Micrococcaceae</taxon>
        <taxon>Paeniglutamicibacter</taxon>
    </lineage>
</organism>
<dbReference type="Proteomes" id="UP000323856">
    <property type="component" value="Unassembled WGS sequence"/>
</dbReference>